<dbReference type="InterPro" id="IPR007421">
    <property type="entry name" value="Schlafen_AlbA_2_dom"/>
</dbReference>
<protein>
    <submittedName>
        <fullName evidence="2">ATP-binding protein</fullName>
    </submittedName>
</protein>
<feature type="domain" description="Schlafen AlbA-2" evidence="1">
    <location>
        <begin position="13"/>
        <end position="79"/>
    </location>
</feature>
<dbReference type="Gene3D" id="3.30.950.30">
    <property type="entry name" value="Schlafen, AAA domain"/>
    <property type="match status" value="1"/>
</dbReference>
<keyword evidence="2" id="KW-0547">Nucleotide-binding</keyword>
<organism evidence="2 3">
    <name type="scientific">Enterococcus faecium</name>
    <name type="common">Streptococcus faecium</name>
    <dbReference type="NCBI Taxonomy" id="1352"/>
    <lineage>
        <taxon>Bacteria</taxon>
        <taxon>Bacillati</taxon>
        <taxon>Bacillota</taxon>
        <taxon>Bacilli</taxon>
        <taxon>Lactobacillales</taxon>
        <taxon>Enterococcaceae</taxon>
        <taxon>Enterococcus</taxon>
    </lineage>
</organism>
<name>A0A2D3TNT5_ENTFC</name>
<evidence type="ECO:0000259" key="1">
    <source>
        <dbReference type="Pfam" id="PF04326"/>
    </source>
</evidence>
<accession>A0A2D3TNT5</accession>
<dbReference type="Pfam" id="PF04326">
    <property type="entry name" value="SLFN_AlbA_2"/>
    <property type="match status" value="1"/>
</dbReference>
<gene>
    <name evidence="2" type="ORF">GBM73_17410</name>
</gene>
<dbReference type="InterPro" id="IPR038461">
    <property type="entry name" value="Schlafen_AlbA_2_dom_sf"/>
</dbReference>
<dbReference type="AlphaFoldDB" id="A0A2D3TNT5"/>
<comment type="caution">
    <text evidence="2">The sequence shown here is derived from an EMBL/GenBank/DDBJ whole genome shotgun (WGS) entry which is preliminary data.</text>
</comment>
<dbReference type="RefSeq" id="WP_002322866.1">
    <property type="nucleotide sequence ID" value="NZ_CABGIM010000008.1"/>
</dbReference>
<dbReference type="EMBL" id="WEFP01000012">
    <property type="protein sequence ID" value="KAB7572190.1"/>
    <property type="molecule type" value="Genomic_DNA"/>
</dbReference>
<dbReference type="GO" id="GO:0005524">
    <property type="term" value="F:ATP binding"/>
    <property type="evidence" value="ECO:0007669"/>
    <property type="project" value="UniProtKB-KW"/>
</dbReference>
<evidence type="ECO:0000313" key="3">
    <source>
        <dbReference type="Proteomes" id="UP000469871"/>
    </source>
</evidence>
<sequence length="104" mass="11899">MDYEIQKFISEKEDQYFDRKSARIKPRDIIKHIVAFANADGGKLVIGIEDDGTISGFKFQGAIDPWICVNKVDAFIESFLNQSTLELCYETRKSSYGGIYDNDF</sequence>
<dbReference type="Proteomes" id="UP000469871">
    <property type="component" value="Unassembled WGS sequence"/>
</dbReference>
<reference evidence="2 3" key="1">
    <citation type="submission" date="2019-10" db="EMBL/GenBank/DDBJ databases">
        <title>Evolutionary dynamics of vancomycin-resistant Enterococcus faecium during gastrointestinal tract colonization and bloodstream infection in immunocompromised pediatric patients.</title>
        <authorList>
            <person name="Chilambi G.S."/>
            <person name="Nordstrom H.R."/>
            <person name="Evans D.R."/>
            <person name="Ferrolino J."/>
            <person name="Hayden R.T."/>
            <person name="Maron G.M."/>
            <person name="Vo A.N."/>
            <person name="Gilmore M.S."/>
            <person name="Wolf J."/>
            <person name="Rosch J.W."/>
            <person name="Van Tyne D."/>
        </authorList>
    </citation>
    <scope>NUCLEOTIDE SEQUENCE [LARGE SCALE GENOMIC DNA]</scope>
    <source>
        <strain evidence="2 3">VRECG27</strain>
    </source>
</reference>
<proteinExistence type="predicted"/>
<evidence type="ECO:0000313" key="2">
    <source>
        <dbReference type="EMBL" id="KAB7572190.1"/>
    </source>
</evidence>
<keyword evidence="2" id="KW-0067">ATP-binding</keyword>